<dbReference type="Gene3D" id="3.10.310.70">
    <property type="match status" value="1"/>
</dbReference>
<evidence type="ECO:0000313" key="3">
    <source>
        <dbReference type="Proteomes" id="UP000199181"/>
    </source>
</evidence>
<dbReference type="InterPro" id="IPR013108">
    <property type="entry name" value="Amidohydro_3"/>
</dbReference>
<dbReference type="Pfam" id="PF07969">
    <property type="entry name" value="Amidohydro_3"/>
    <property type="match status" value="1"/>
</dbReference>
<name>A0A1I0CIK3_9BACT</name>
<reference evidence="3" key="1">
    <citation type="submission" date="2016-10" db="EMBL/GenBank/DDBJ databases">
        <authorList>
            <person name="Varghese N."/>
            <person name="Submissions S."/>
        </authorList>
    </citation>
    <scope>NUCLEOTIDE SEQUENCE [LARGE SCALE GENOMIC DNA]</scope>
    <source>
        <strain evidence="3">DSM 16858</strain>
    </source>
</reference>
<sequence>MKNRHGSGPMRSQALSASLFILLLTSCSSVKPRPEQGTSGARSGTIAFAGPPGSVHSMDANLTAYSYVAITNGVISELGTSTPPANAIQIPEGAAIYPGLIDSHSHAISLFVPTINDSTGNPFWLNLASVNVMLQPLCPPPSCPPQQQNCTVQSNSCFSPMTTQDQVINVLKNAKPNALGWVLGWSYEPSRLSCNNASYGFLCPNNFENANSQTALAQMDAIRDDVPMMITSESGHIVYVNTKGLEQLNLCLPGSGSTKCYAPIFSPHAEQCVAQQGQLNEDLAVYAVSYILGLMNTHMRTQEDPLPVFRQLITSSTQKYSQLGFTTVQEGAASSDVIAIYLAVAKAAPLPVRMAFLNFIQHSISGPAYQKQIAIAADLREGLASSDMFLAGIKLFADGSNQGYTGAMTSPVQYTNVNKPFTDTACFPQQPYNGQTDMDANSLSKAVQWSHEKGLPVFIHTNGNLAQGNSLTALTENSQSGIRDVIVHFTMPTQEQVQSIAKAGSIGVTFLMNDFYYYYQPLCEQLLQPSGTANLYPAAWAASSGLHLGLHSDTPVTPPSPLFSMWVASSRSVQAPAWMPALLPECQQNQSNQLISRVQAIKAYTSDAAWLYNRDAPSKGVTPIGSLQNQYAGDLVVFSADPLNPATDLSTVKVLYTVHNGKIAYSDPTGSNPLIWPN</sequence>
<organism evidence="2 3">
    <name type="scientific">Stigmatella erecta</name>
    <dbReference type="NCBI Taxonomy" id="83460"/>
    <lineage>
        <taxon>Bacteria</taxon>
        <taxon>Pseudomonadati</taxon>
        <taxon>Myxococcota</taxon>
        <taxon>Myxococcia</taxon>
        <taxon>Myxococcales</taxon>
        <taxon>Cystobacterineae</taxon>
        <taxon>Archangiaceae</taxon>
        <taxon>Stigmatella</taxon>
    </lineage>
</organism>
<dbReference type="Proteomes" id="UP000199181">
    <property type="component" value="Unassembled WGS sequence"/>
</dbReference>
<dbReference type="SUPFAM" id="SSF51556">
    <property type="entry name" value="Metallo-dependent hydrolases"/>
    <property type="match status" value="1"/>
</dbReference>
<dbReference type="InterPro" id="IPR032466">
    <property type="entry name" value="Metal_Hydrolase"/>
</dbReference>
<proteinExistence type="predicted"/>
<dbReference type="EMBL" id="FOIJ01000002">
    <property type="protein sequence ID" value="SET19444.1"/>
    <property type="molecule type" value="Genomic_DNA"/>
</dbReference>
<dbReference type="GO" id="GO:0016810">
    <property type="term" value="F:hydrolase activity, acting on carbon-nitrogen (but not peptide) bonds"/>
    <property type="evidence" value="ECO:0007669"/>
    <property type="project" value="InterPro"/>
</dbReference>
<dbReference type="PANTHER" id="PTHR22642:SF2">
    <property type="entry name" value="PROTEIN LONG AFTER FAR-RED 3"/>
    <property type="match status" value="1"/>
</dbReference>
<dbReference type="InterPro" id="IPR011059">
    <property type="entry name" value="Metal-dep_hydrolase_composite"/>
</dbReference>
<gene>
    <name evidence="2" type="ORF">SAMN05443639_102134</name>
</gene>
<dbReference type="AlphaFoldDB" id="A0A1I0CIK3"/>
<feature type="domain" description="Amidohydrolase 3" evidence="1">
    <location>
        <begin position="204"/>
        <end position="665"/>
    </location>
</feature>
<dbReference type="SUPFAM" id="SSF51338">
    <property type="entry name" value="Composite domain of metallo-dependent hydrolases"/>
    <property type="match status" value="1"/>
</dbReference>
<dbReference type="Gene3D" id="3.20.20.140">
    <property type="entry name" value="Metal-dependent hydrolases"/>
    <property type="match status" value="1"/>
</dbReference>
<protein>
    <submittedName>
        <fullName evidence="2">Predicted amidohydrolase YtcJ</fullName>
    </submittedName>
</protein>
<evidence type="ECO:0000259" key="1">
    <source>
        <dbReference type="Pfam" id="PF07969"/>
    </source>
</evidence>
<dbReference type="PANTHER" id="PTHR22642">
    <property type="entry name" value="IMIDAZOLONEPROPIONASE"/>
    <property type="match status" value="1"/>
</dbReference>
<dbReference type="Gene3D" id="2.30.40.10">
    <property type="entry name" value="Urease, subunit C, domain 1"/>
    <property type="match status" value="2"/>
</dbReference>
<keyword evidence="3" id="KW-1185">Reference proteome</keyword>
<evidence type="ECO:0000313" key="2">
    <source>
        <dbReference type="EMBL" id="SET19444.1"/>
    </source>
</evidence>
<accession>A0A1I0CIK3</accession>
<keyword evidence="2" id="KW-0378">Hydrolase</keyword>
<dbReference type="PROSITE" id="PS51257">
    <property type="entry name" value="PROKAR_LIPOPROTEIN"/>
    <property type="match status" value="1"/>
</dbReference>